<dbReference type="FunFam" id="2.40.40.10:FF:000003">
    <property type="entry name" value="Endolytic peptidoglycan transglycosylase RlpA"/>
    <property type="match status" value="1"/>
</dbReference>
<accession>A0A840UC56</accession>
<dbReference type="GO" id="GO:0042834">
    <property type="term" value="F:peptidoglycan binding"/>
    <property type="evidence" value="ECO:0007669"/>
    <property type="project" value="InterPro"/>
</dbReference>
<dbReference type="GO" id="GO:0009279">
    <property type="term" value="C:cell outer membrane"/>
    <property type="evidence" value="ECO:0007669"/>
    <property type="project" value="TreeGrafter"/>
</dbReference>
<gene>
    <name evidence="4" type="primary">rlpA</name>
    <name evidence="9" type="ORF">HNR38_003207</name>
</gene>
<evidence type="ECO:0000256" key="6">
    <source>
        <dbReference type="SAM" id="MobiDB-lite"/>
    </source>
</evidence>
<dbReference type="EC" id="4.2.2.-" evidence="4"/>
<evidence type="ECO:0000256" key="4">
    <source>
        <dbReference type="HAMAP-Rule" id="MF_02071"/>
    </source>
</evidence>
<evidence type="ECO:0000259" key="8">
    <source>
        <dbReference type="PROSITE" id="PS51724"/>
    </source>
</evidence>
<comment type="similarity">
    <text evidence="4 5">Belongs to the RlpA family.</text>
</comment>
<protein>
    <recommendedName>
        <fullName evidence="4">Endolytic peptidoglycan transglycosylase RlpA</fullName>
        <ecNumber evidence="4">4.2.2.-</ecNumber>
    </recommendedName>
</protein>
<proteinExistence type="inferred from homology"/>
<evidence type="ECO:0000256" key="5">
    <source>
        <dbReference type="RuleBase" id="RU003495"/>
    </source>
</evidence>
<keyword evidence="4" id="KW-1003">Cell membrane</keyword>
<keyword evidence="10" id="KW-1185">Reference proteome</keyword>
<dbReference type="InterPro" id="IPR007730">
    <property type="entry name" value="SPOR-like_dom"/>
</dbReference>
<feature type="chain" id="PRO_5033172245" description="Endolytic peptidoglycan transglycosylase RlpA" evidence="7">
    <location>
        <begin position="20"/>
        <end position="301"/>
    </location>
</feature>
<dbReference type="RefSeq" id="WP_183706178.1">
    <property type="nucleotide sequence ID" value="NZ_JACHFE010000010.1"/>
</dbReference>
<dbReference type="GO" id="GO:0000270">
    <property type="term" value="P:peptidoglycan metabolic process"/>
    <property type="evidence" value="ECO:0007669"/>
    <property type="project" value="UniProtKB-UniRule"/>
</dbReference>
<keyword evidence="1 7" id="KW-0732">Signal</keyword>
<dbReference type="GO" id="GO:0005886">
    <property type="term" value="C:plasma membrane"/>
    <property type="evidence" value="ECO:0007669"/>
    <property type="project" value="UniProtKB-SubCell"/>
</dbReference>
<evidence type="ECO:0000313" key="9">
    <source>
        <dbReference type="EMBL" id="MBB5322699.1"/>
    </source>
</evidence>
<dbReference type="InterPro" id="IPR034718">
    <property type="entry name" value="RlpA"/>
</dbReference>
<comment type="caution">
    <text evidence="9">The sequence shown here is derived from an EMBL/GenBank/DDBJ whole genome shotgun (WGS) entry which is preliminary data.</text>
</comment>
<evidence type="ECO:0000256" key="7">
    <source>
        <dbReference type="SAM" id="SignalP"/>
    </source>
</evidence>
<dbReference type="NCBIfam" id="TIGR00413">
    <property type="entry name" value="rlpA"/>
    <property type="match status" value="1"/>
</dbReference>
<comment type="function">
    <text evidence="4">Lytic transglycosylase with a strong preference for naked glycan strands that lack stem peptides.</text>
</comment>
<evidence type="ECO:0000256" key="2">
    <source>
        <dbReference type="ARBA" id="ARBA00023239"/>
    </source>
</evidence>
<reference evidence="9 10" key="1">
    <citation type="submission" date="2020-08" db="EMBL/GenBank/DDBJ databases">
        <title>Genomic Encyclopedia of Type Strains, Phase IV (KMG-IV): sequencing the most valuable type-strain genomes for metagenomic binning, comparative biology and taxonomic classification.</title>
        <authorList>
            <person name="Goeker M."/>
        </authorList>
    </citation>
    <scope>NUCLEOTIDE SEQUENCE [LARGE SCALE GENOMIC DNA]</scope>
    <source>
        <strain evidence="9 10">DSM 22359</strain>
    </source>
</reference>
<keyword evidence="3 4" id="KW-0961">Cell wall biogenesis/degradation</keyword>
<feature type="signal peptide" evidence="7">
    <location>
        <begin position="1"/>
        <end position="19"/>
    </location>
</feature>
<feature type="compositionally biased region" description="Acidic residues" evidence="6">
    <location>
        <begin position="204"/>
        <end position="214"/>
    </location>
</feature>
<dbReference type="AlphaFoldDB" id="A0A840UC56"/>
<dbReference type="InterPro" id="IPR012997">
    <property type="entry name" value="RplA"/>
</dbReference>
<dbReference type="Gene3D" id="3.30.70.1070">
    <property type="entry name" value="Sporulation related repeat"/>
    <property type="match status" value="1"/>
</dbReference>
<dbReference type="InterPro" id="IPR009009">
    <property type="entry name" value="RlpA-like_DPBB"/>
</dbReference>
<keyword evidence="4" id="KW-0472">Membrane</keyword>
<evidence type="ECO:0000256" key="1">
    <source>
        <dbReference type="ARBA" id="ARBA00022729"/>
    </source>
</evidence>
<comment type="subcellular location">
    <subcellularLocation>
        <location evidence="4">Cell membrane</location>
        <topology evidence="4">Lipid-anchor</topology>
    </subcellularLocation>
</comment>
<evidence type="ECO:0000313" key="10">
    <source>
        <dbReference type="Proteomes" id="UP000591735"/>
    </source>
</evidence>
<dbReference type="Pfam" id="PF03330">
    <property type="entry name" value="DPBB_1"/>
    <property type="match status" value="1"/>
</dbReference>
<dbReference type="SUPFAM" id="SSF110997">
    <property type="entry name" value="Sporulation related repeat"/>
    <property type="match status" value="1"/>
</dbReference>
<dbReference type="Pfam" id="PF05036">
    <property type="entry name" value="SPOR"/>
    <property type="match status" value="1"/>
</dbReference>
<sequence length="301" mass="32418">MAKSVLTGALMGAVVLLLAGCAGSPAVDHSARYTLKQDRAPAGDFDASDLANAVPQYEPPRSGGNKSPYSVWGKSYRVLPSNDGYVARGTASWYGEKFHGHRTSNGEVFDMYAMSAAHKSMRIPGYARVTNLDNGRSVIVRVNDRGPFHGDRLIDLSYAAAKKLGYQSRGTAHVEVAAITVEPDGRMFLAGEPFNPKGAAVAEAEPEVPTEEAPDASTEPDREGLFVQLGAFSNRDPAEALLNQARGALDQPVRLREVTTGKGRFHRVQVGPFQNEDEARYAQNLLESQGFGQSIVLTDSH</sequence>
<dbReference type="InterPro" id="IPR036680">
    <property type="entry name" value="SPOR-like_sf"/>
</dbReference>
<dbReference type="GO" id="GO:0071555">
    <property type="term" value="P:cell wall organization"/>
    <property type="evidence" value="ECO:0007669"/>
    <property type="project" value="UniProtKB-KW"/>
</dbReference>
<dbReference type="PANTHER" id="PTHR34183:SF1">
    <property type="entry name" value="ENDOLYTIC PEPTIDOGLYCAN TRANSGLYCOSYLASE RLPA"/>
    <property type="match status" value="1"/>
</dbReference>
<feature type="domain" description="SPOR" evidence="8">
    <location>
        <begin position="219"/>
        <end position="299"/>
    </location>
</feature>
<dbReference type="PANTHER" id="PTHR34183">
    <property type="entry name" value="ENDOLYTIC PEPTIDOGLYCAN TRANSGLYCOSYLASE RLPA"/>
    <property type="match status" value="1"/>
</dbReference>
<dbReference type="HAMAP" id="MF_02071">
    <property type="entry name" value="RlpA"/>
    <property type="match status" value="1"/>
</dbReference>
<dbReference type="PROSITE" id="PS51724">
    <property type="entry name" value="SPOR"/>
    <property type="match status" value="1"/>
</dbReference>
<name>A0A840UC56_9GAMM</name>
<dbReference type="GO" id="GO:0008932">
    <property type="term" value="F:lytic endotransglycosylase activity"/>
    <property type="evidence" value="ECO:0007669"/>
    <property type="project" value="UniProtKB-UniRule"/>
</dbReference>
<feature type="region of interest" description="Disordered" evidence="6">
    <location>
        <begin position="201"/>
        <end position="220"/>
    </location>
</feature>
<keyword evidence="2 4" id="KW-0456">Lyase</keyword>
<keyword evidence="4" id="KW-0564">Palmitate</keyword>
<dbReference type="Proteomes" id="UP000591735">
    <property type="component" value="Unassembled WGS sequence"/>
</dbReference>
<dbReference type="InterPro" id="IPR036908">
    <property type="entry name" value="RlpA-like_sf"/>
</dbReference>
<dbReference type="EMBL" id="JACHFE010000010">
    <property type="protein sequence ID" value="MBB5322699.1"/>
    <property type="molecule type" value="Genomic_DNA"/>
</dbReference>
<dbReference type="CDD" id="cd22268">
    <property type="entry name" value="DPBB_RlpA-like"/>
    <property type="match status" value="1"/>
</dbReference>
<evidence type="ECO:0000256" key="3">
    <source>
        <dbReference type="ARBA" id="ARBA00023316"/>
    </source>
</evidence>
<organism evidence="9 10">
    <name type="scientific">Marinobacter oulmenensis</name>
    <dbReference type="NCBI Taxonomy" id="643747"/>
    <lineage>
        <taxon>Bacteria</taxon>
        <taxon>Pseudomonadati</taxon>
        <taxon>Pseudomonadota</taxon>
        <taxon>Gammaproteobacteria</taxon>
        <taxon>Pseudomonadales</taxon>
        <taxon>Marinobacteraceae</taxon>
        <taxon>Marinobacter</taxon>
    </lineage>
</organism>
<dbReference type="Gene3D" id="2.40.40.10">
    <property type="entry name" value="RlpA-like domain"/>
    <property type="match status" value="1"/>
</dbReference>
<dbReference type="PROSITE" id="PS51257">
    <property type="entry name" value="PROKAR_LIPOPROTEIN"/>
    <property type="match status" value="1"/>
</dbReference>
<dbReference type="SUPFAM" id="SSF50685">
    <property type="entry name" value="Barwin-like endoglucanases"/>
    <property type="match status" value="1"/>
</dbReference>
<keyword evidence="4 9" id="KW-0449">Lipoprotein</keyword>